<accession>A0A812T7B3</accession>
<evidence type="ECO:0000313" key="2">
    <source>
        <dbReference type="Proteomes" id="UP000649617"/>
    </source>
</evidence>
<dbReference type="EMBL" id="CAJNIZ010028636">
    <property type="protein sequence ID" value="CAE7509543.1"/>
    <property type="molecule type" value="Genomic_DNA"/>
</dbReference>
<comment type="caution">
    <text evidence="1">The sequence shown here is derived from an EMBL/GenBank/DDBJ whole genome shotgun (WGS) entry which is preliminary data.</text>
</comment>
<feature type="non-terminal residue" evidence="1">
    <location>
        <position position="1"/>
    </location>
</feature>
<name>A0A812T7B3_SYMPI</name>
<sequence>ETRSRNLRAFANTCPMPGEKLMACDMLSIFNDRWFGQWLALRKPFRDLADLVLSNVQKKVPVQFHHFANAVLQCPEYWSDDDEIRADLELEAMGSDKIETFLAKLIRAQRTLVDRFLSGSLAKEDDAGAQKSVREVGLLAGEEDPMFRDVRFNEAQQRLEQGLCKLLDRAKAARTAASLEEWQRLMEEAKTHSRPQAVTGPPGTGKTTVIDKCVRKCLSHGGRVLIALPTAQQAFRVRAKHPQADVDTCSGAFFLYKDAVEVMDCLTQYDMIAVDEVSQLSKDDFERIVQMWEAADKLPVLVFAGDFWQLPGVQPTRATDSPKWRGVHQVKLHEMRRCKDETLRAKLVALRTAMPDKKLLKRIALRHKAWSGHKEPTAWDLQELYRKVPHTTIATCTRRAAALVNDLSIWVLFTTKKRRQLADLFVDWESNAENFDEDNKVITGKPPVPMSMKVYRGMRVHITRNVDKGSDFINGMECTVLSFAPTSGCLHILTKTGCNLAVYPITDWITDCGYVTAYPVRAGYASTIHKMQGAELDHITIWLDVPFMKAAGYVALSRVQRDGDYLLGGIVRRRHFMPAM</sequence>
<dbReference type="CDD" id="cd18809">
    <property type="entry name" value="SF1_C_RecD"/>
    <property type="match status" value="1"/>
</dbReference>
<dbReference type="Pfam" id="PF13604">
    <property type="entry name" value="AAA_30"/>
    <property type="match status" value="1"/>
</dbReference>
<proteinExistence type="predicted"/>
<organism evidence="1 2">
    <name type="scientific">Symbiodinium pilosum</name>
    <name type="common">Dinoflagellate</name>
    <dbReference type="NCBI Taxonomy" id="2952"/>
    <lineage>
        <taxon>Eukaryota</taxon>
        <taxon>Sar</taxon>
        <taxon>Alveolata</taxon>
        <taxon>Dinophyceae</taxon>
        <taxon>Suessiales</taxon>
        <taxon>Symbiodiniaceae</taxon>
        <taxon>Symbiodinium</taxon>
    </lineage>
</organism>
<dbReference type="Proteomes" id="UP000649617">
    <property type="component" value="Unassembled WGS sequence"/>
</dbReference>
<dbReference type="AlphaFoldDB" id="A0A812T7B3"/>
<reference evidence="1" key="1">
    <citation type="submission" date="2021-02" db="EMBL/GenBank/DDBJ databases">
        <authorList>
            <person name="Dougan E. K."/>
            <person name="Rhodes N."/>
            <person name="Thang M."/>
            <person name="Chan C."/>
        </authorList>
    </citation>
    <scope>NUCLEOTIDE SEQUENCE</scope>
</reference>
<gene>
    <name evidence="1" type="primary">pif1</name>
    <name evidence="1" type="ORF">SPIL2461_LOCUS13233</name>
</gene>
<dbReference type="InterPro" id="IPR027417">
    <property type="entry name" value="P-loop_NTPase"/>
</dbReference>
<dbReference type="OrthoDB" id="432761at2759"/>
<dbReference type="SUPFAM" id="SSF52540">
    <property type="entry name" value="P-loop containing nucleoside triphosphate hydrolases"/>
    <property type="match status" value="2"/>
</dbReference>
<evidence type="ECO:0000313" key="1">
    <source>
        <dbReference type="EMBL" id="CAE7509543.1"/>
    </source>
</evidence>
<keyword evidence="2" id="KW-1185">Reference proteome</keyword>
<dbReference type="Gene3D" id="3.40.50.300">
    <property type="entry name" value="P-loop containing nucleotide triphosphate hydrolases"/>
    <property type="match status" value="1"/>
</dbReference>
<protein>
    <submittedName>
        <fullName evidence="1">Pif1 protein</fullName>
    </submittedName>
</protein>